<evidence type="ECO:0000313" key="2">
    <source>
        <dbReference type="EMBL" id="CAA9282230.1"/>
    </source>
</evidence>
<proteinExistence type="predicted"/>
<name>A0A6J4JMB3_9CHLR</name>
<accession>A0A6J4JMB3</accession>
<sequence length="49" mass="5094">MTSPSRFRQLAQRHGGGGYAPAIAHGPGGRQPRPGLERGTAAIGDRLVN</sequence>
<protein>
    <submittedName>
        <fullName evidence="2">Uncharacterized protein</fullName>
    </submittedName>
</protein>
<dbReference type="EMBL" id="CADCTC010000209">
    <property type="protein sequence ID" value="CAA9282230.1"/>
    <property type="molecule type" value="Genomic_DNA"/>
</dbReference>
<reference evidence="2" key="1">
    <citation type="submission" date="2020-02" db="EMBL/GenBank/DDBJ databases">
        <authorList>
            <person name="Meier V. D."/>
        </authorList>
    </citation>
    <scope>NUCLEOTIDE SEQUENCE</scope>
    <source>
        <strain evidence="2">AVDCRST_MAG77</strain>
    </source>
</reference>
<evidence type="ECO:0000256" key="1">
    <source>
        <dbReference type="SAM" id="MobiDB-lite"/>
    </source>
</evidence>
<gene>
    <name evidence="2" type="ORF">AVDCRST_MAG77-3955</name>
</gene>
<feature type="region of interest" description="Disordered" evidence="1">
    <location>
        <begin position="1"/>
        <end position="49"/>
    </location>
</feature>
<dbReference type="AlphaFoldDB" id="A0A6J4JMB3"/>
<organism evidence="2">
    <name type="scientific">uncultured Chloroflexota bacterium</name>
    <dbReference type="NCBI Taxonomy" id="166587"/>
    <lineage>
        <taxon>Bacteria</taxon>
        <taxon>Bacillati</taxon>
        <taxon>Chloroflexota</taxon>
        <taxon>environmental samples</taxon>
    </lineage>
</organism>